<keyword evidence="3" id="KW-1185">Reference proteome</keyword>
<dbReference type="AlphaFoldDB" id="A0AAP0LH43"/>
<evidence type="ECO:0000313" key="2">
    <source>
        <dbReference type="EMBL" id="KAK9174991.1"/>
    </source>
</evidence>
<evidence type="ECO:0000313" key="3">
    <source>
        <dbReference type="Proteomes" id="UP001428341"/>
    </source>
</evidence>
<protein>
    <submittedName>
        <fullName evidence="2">Uncharacterized protein</fullName>
    </submittedName>
</protein>
<name>A0AAP0LH43_9ROSI</name>
<comment type="caution">
    <text evidence="2">The sequence shown here is derived from an EMBL/GenBank/DDBJ whole genome shotgun (WGS) entry which is preliminary data.</text>
</comment>
<proteinExistence type="predicted"/>
<keyword evidence="1" id="KW-1133">Transmembrane helix</keyword>
<dbReference type="EMBL" id="JBCGBO010000025">
    <property type="protein sequence ID" value="KAK9174991.1"/>
    <property type="molecule type" value="Genomic_DNA"/>
</dbReference>
<sequence length="123" mass="13986">MDATVQDLECDHGLLFYSNFGNTKLFTKTKSKFSPLSSALSFALLQAYLYLFILKLTGCNLTITLRRVGEGCHHHCCHCFGLGLDYPIFCKTQVSNLGRILDSLLTIFICNFHRRNCESHKVF</sequence>
<dbReference type="Proteomes" id="UP001428341">
    <property type="component" value="Unassembled WGS sequence"/>
</dbReference>
<reference evidence="2 3" key="1">
    <citation type="submission" date="2024-05" db="EMBL/GenBank/DDBJ databases">
        <title>Haplotype-resolved chromosome-level genome assembly of Huyou (Citrus changshanensis).</title>
        <authorList>
            <person name="Miao C."/>
            <person name="Chen W."/>
            <person name="Wu Y."/>
            <person name="Wang L."/>
            <person name="Zhao S."/>
            <person name="Grierson D."/>
            <person name="Xu C."/>
            <person name="Chen K."/>
        </authorList>
    </citation>
    <scope>NUCLEOTIDE SEQUENCE [LARGE SCALE GENOMIC DNA]</scope>
    <source>
        <strain evidence="2">01-14</strain>
        <tissue evidence="2">Leaf</tissue>
    </source>
</reference>
<accession>A0AAP0LH43</accession>
<gene>
    <name evidence="2" type="ORF">WN944_026995</name>
</gene>
<feature type="transmembrane region" description="Helical" evidence="1">
    <location>
        <begin position="36"/>
        <end position="57"/>
    </location>
</feature>
<evidence type="ECO:0000256" key="1">
    <source>
        <dbReference type="SAM" id="Phobius"/>
    </source>
</evidence>
<keyword evidence="1" id="KW-0472">Membrane</keyword>
<organism evidence="2 3">
    <name type="scientific">Citrus x changshan-huyou</name>
    <dbReference type="NCBI Taxonomy" id="2935761"/>
    <lineage>
        <taxon>Eukaryota</taxon>
        <taxon>Viridiplantae</taxon>
        <taxon>Streptophyta</taxon>
        <taxon>Embryophyta</taxon>
        <taxon>Tracheophyta</taxon>
        <taxon>Spermatophyta</taxon>
        <taxon>Magnoliopsida</taxon>
        <taxon>eudicotyledons</taxon>
        <taxon>Gunneridae</taxon>
        <taxon>Pentapetalae</taxon>
        <taxon>rosids</taxon>
        <taxon>malvids</taxon>
        <taxon>Sapindales</taxon>
        <taxon>Rutaceae</taxon>
        <taxon>Aurantioideae</taxon>
        <taxon>Citrus</taxon>
    </lineage>
</organism>
<keyword evidence="1" id="KW-0812">Transmembrane</keyword>